<dbReference type="Pfam" id="PF08240">
    <property type="entry name" value="ADH_N"/>
    <property type="match status" value="1"/>
</dbReference>
<keyword evidence="3" id="KW-1185">Reference proteome</keyword>
<organism evidence="2 3">
    <name type="scientific">Labedaea rhizosphaerae</name>
    <dbReference type="NCBI Taxonomy" id="598644"/>
    <lineage>
        <taxon>Bacteria</taxon>
        <taxon>Bacillati</taxon>
        <taxon>Actinomycetota</taxon>
        <taxon>Actinomycetes</taxon>
        <taxon>Pseudonocardiales</taxon>
        <taxon>Pseudonocardiaceae</taxon>
        <taxon>Labedaea</taxon>
    </lineage>
</organism>
<dbReference type="InterPro" id="IPR011032">
    <property type="entry name" value="GroES-like_sf"/>
</dbReference>
<comment type="caution">
    <text evidence="2">The sequence shown here is derived from an EMBL/GenBank/DDBJ whole genome shotgun (WGS) entry which is preliminary data.</text>
</comment>
<dbReference type="CDD" id="cd05289">
    <property type="entry name" value="MDR_like_2"/>
    <property type="match status" value="1"/>
</dbReference>
<dbReference type="InterPro" id="IPR036291">
    <property type="entry name" value="NAD(P)-bd_dom_sf"/>
</dbReference>
<dbReference type="SUPFAM" id="SSF50129">
    <property type="entry name" value="GroES-like"/>
    <property type="match status" value="1"/>
</dbReference>
<dbReference type="SMART" id="SM00829">
    <property type="entry name" value="PKS_ER"/>
    <property type="match status" value="1"/>
</dbReference>
<gene>
    <name evidence="2" type="ORF">EV186_107150</name>
</gene>
<dbReference type="Pfam" id="PF00107">
    <property type="entry name" value="ADH_zinc_N"/>
    <property type="match status" value="1"/>
</dbReference>
<evidence type="ECO:0000313" key="3">
    <source>
        <dbReference type="Proteomes" id="UP000295444"/>
    </source>
</evidence>
<dbReference type="SUPFAM" id="SSF51735">
    <property type="entry name" value="NAD(P)-binding Rossmann-fold domains"/>
    <property type="match status" value="1"/>
</dbReference>
<evidence type="ECO:0000259" key="1">
    <source>
        <dbReference type="SMART" id="SM00829"/>
    </source>
</evidence>
<evidence type="ECO:0000313" key="2">
    <source>
        <dbReference type="EMBL" id="TDP92915.1"/>
    </source>
</evidence>
<dbReference type="InterPro" id="IPR013149">
    <property type="entry name" value="ADH-like_C"/>
</dbReference>
<protein>
    <submittedName>
        <fullName evidence="2">NADPH:quinone reductase-like Zn-dependent oxidoreductase</fullName>
    </submittedName>
</protein>
<name>A0A4R6S2N0_LABRH</name>
<dbReference type="PANTHER" id="PTHR11695">
    <property type="entry name" value="ALCOHOL DEHYDROGENASE RELATED"/>
    <property type="match status" value="1"/>
</dbReference>
<dbReference type="Proteomes" id="UP000295444">
    <property type="component" value="Unassembled WGS sequence"/>
</dbReference>
<reference evidence="2 3" key="1">
    <citation type="submission" date="2019-03" db="EMBL/GenBank/DDBJ databases">
        <title>Genomic Encyclopedia of Type Strains, Phase IV (KMG-IV): sequencing the most valuable type-strain genomes for metagenomic binning, comparative biology and taxonomic classification.</title>
        <authorList>
            <person name="Goeker M."/>
        </authorList>
    </citation>
    <scope>NUCLEOTIDE SEQUENCE [LARGE SCALE GENOMIC DNA]</scope>
    <source>
        <strain evidence="2 3">DSM 45361</strain>
    </source>
</reference>
<sequence length="444" mass="47196">MEGLQALEVTTFAFEDLDGALRDDSPDQFVLVREVVVQLGLLVLLAARTSSSVVAFTPLTYISSAAAETMRARVAAPRGVSLRPGRTVSAPVTDLRLPSGPPVDYLVPDQEPQLTWFLRRPRTPACARVDEMVQHGRCSVKAIVVTDEAAGTAGMTLVQRPEPQPAINDVVVRVHASGYVPTETEWPSTWTDRAGRDRTPSILGHELAGVVTALGYGTTGLSVGQRVFGLTDWHRDGTLAEYTAVEARNLAPLPGDVDFTVGASLPISGLTAWQGLFEHGRLRAGQSVLAHGAAGAVGSIVTQLAREFGAYVIGTGRAADRQKALDFGAQEFVDLETDALDQIGGVDLVFDVIGGDIQKRSAALVRAGGTLVTVVGPPEVRPANGQAVDFVVESDRAQLTEIVQRVRDGRLRTNIGTVASLDDAVATLTSTERRKGKTIISVRP</sequence>
<dbReference type="Gene3D" id="3.40.50.720">
    <property type="entry name" value="NAD(P)-binding Rossmann-like Domain"/>
    <property type="match status" value="1"/>
</dbReference>
<accession>A0A4R6S2N0</accession>
<dbReference type="AlphaFoldDB" id="A0A4R6S2N0"/>
<dbReference type="InterPro" id="IPR050700">
    <property type="entry name" value="YIM1/Zinc_Alcohol_DH_Fams"/>
</dbReference>
<dbReference type="InterPro" id="IPR013154">
    <property type="entry name" value="ADH-like_N"/>
</dbReference>
<proteinExistence type="predicted"/>
<dbReference type="Gene3D" id="3.90.180.10">
    <property type="entry name" value="Medium-chain alcohol dehydrogenases, catalytic domain"/>
    <property type="match status" value="1"/>
</dbReference>
<dbReference type="InterPro" id="IPR020843">
    <property type="entry name" value="ER"/>
</dbReference>
<dbReference type="PANTHER" id="PTHR11695:SF294">
    <property type="entry name" value="RETICULON-4-INTERACTING PROTEIN 1, MITOCHONDRIAL"/>
    <property type="match status" value="1"/>
</dbReference>
<dbReference type="EMBL" id="SNXZ01000007">
    <property type="protein sequence ID" value="TDP92915.1"/>
    <property type="molecule type" value="Genomic_DNA"/>
</dbReference>
<dbReference type="GO" id="GO:0016491">
    <property type="term" value="F:oxidoreductase activity"/>
    <property type="evidence" value="ECO:0007669"/>
    <property type="project" value="InterPro"/>
</dbReference>
<feature type="domain" description="Enoyl reductase (ER)" evidence="1">
    <location>
        <begin position="151"/>
        <end position="440"/>
    </location>
</feature>